<proteinExistence type="predicted"/>
<dbReference type="STRING" id="568816.Acin_1840"/>
<name>G4Q3Y5_ACIIR</name>
<dbReference type="KEGG" id="ain:Acin_1840"/>
<keyword evidence="2" id="KW-1185">Reference proteome</keyword>
<reference evidence="1 2" key="1">
    <citation type="journal article" date="2011" name="J. Bacteriol.">
        <title>Complete genome sequence of Acidaminococcus intestini RYC-MR95, a Gram-negative bacterium from the phylum Firmicutes.</title>
        <authorList>
            <person name="D'Auria G."/>
            <person name="Galan J.C."/>
            <person name="Rodriguez-Alcayna M."/>
            <person name="Moya A."/>
            <person name="Baquero F."/>
            <person name="Latorre A."/>
        </authorList>
    </citation>
    <scope>NUCLEOTIDE SEQUENCE [LARGE SCALE GENOMIC DNA]</scope>
    <source>
        <strain evidence="1 2">RyC-MR95</strain>
    </source>
</reference>
<sequence length="105" mass="11628">MLEAKAAAAERGLSLGKYLTDITNRYNSMVRMVRLPDFTPVEKQILAELVMGSTADANILRAMPESIFDSVIGTIEEKEGLKDKIERLAPIERMAIIEAAENGFK</sequence>
<dbReference type="InParanoid" id="G4Q3Y5"/>
<evidence type="ECO:0000313" key="1">
    <source>
        <dbReference type="EMBL" id="AEQ23051.1"/>
    </source>
</evidence>
<dbReference type="HOGENOM" id="CLU_157934_0_0_9"/>
<organism evidence="1 2">
    <name type="scientific">Acidaminococcus intestini (strain RyC-MR95)</name>
    <dbReference type="NCBI Taxonomy" id="568816"/>
    <lineage>
        <taxon>Bacteria</taxon>
        <taxon>Bacillati</taxon>
        <taxon>Bacillota</taxon>
        <taxon>Negativicutes</taxon>
        <taxon>Acidaminococcales</taxon>
        <taxon>Acidaminococcaceae</taxon>
        <taxon>Acidaminococcus</taxon>
    </lineage>
</organism>
<dbReference type="eggNOG" id="ENOG5033IDB">
    <property type="taxonomic scope" value="Bacteria"/>
</dbReference>
<dbReference type="Proteomes" id="UP000007093">
    <property type="component" value="Chromosome"/>
</dbReference>
<dbReference type="AlphaFoldDB" id="G4Q3Y5"/>
<gene>
    <name evidence="1" type="ordered locus">Acin_1840</name>
</gene>
<evidence type="ECO:0000313" key="2">
    <source>
        <dbReference type="Proteomes" id="UP000007093"/>
    </source>
</evidence>
<accession>G4Q3Y5</accession>
<protein>
    <submittedName>
        <fullName evidence="1">Uncharacterized protein</fullName>
    </submittedName>
</protein>
<dbReference type="PATRIC" id="fig|568816.4.peg.1787"/>
<dbReference type="EMBL" id="CP003058">
    <property type="protein sequence ID" value="AEQ23051.1"/>
    <property type="molecule type" value="Genomic_DNA"/>
</dbReference>